<dbReference type="EMBL" id="WHVB01000003">
    <property type="protein sequence ID" value="KAF8485097.1"/>
    <property type="molecule type" value="Genomic_DNA"/>
</dbReference>
<evidence type="ECO:0000313" key="6">
    <source>
        <dbReference type="Proteomes" id="UP000759537"/>
    </source>
</evidence>
<dbReference type="Gene3D" id="3.40.50.1820">
    <property type="entry name" value="alpha/beta hydrolase"/>
    <property type="match status" value="1"/>
</dbReference>
<dbReference type="Pfam" id="PF00561">
    <property type="entry name" value="Abhydrolase_1"/>
    <property type="match status" value="1"/>
</dbReference>
<keyword evidence="3" id="KW-0732">Signal</keyword>
<comment type="similarity">
    <text evidence="2">Belongs to the AB hydrolase superfamily. Epoxide hydrolase family.</text>
</comment>
<organism evidence="5 6">
    <name type="scientific">Russula ochroleuca</name>
    <dbReference type="NCBI Taxonomy" id="152965"/>
    <lineage>
        <taxon>Eukaryota</taxon>
        <taxon>Fungi</taxon>
        <taxon>Dikarya</taxon>
        <taxon>Basidiomycota</taxon>
        <taxon>Agaricomycotina</taxon>
        <taxon>Agaricomycetes</taxon>
        <taxon>Russulales</taxon>
        <taxon>Russulaceae</taxon>
        <taxon>Russula</taxon>
    </lineage>
</organism>
<evidence type="ECO:0000256" key="1">
    <source>
        <dbReference type="ARBA" id="ARBA00022801"/>
    </source>
</evidence>
<dbReference type="InterPro" id="IPR000639">
    <property type="entry name" value="Epox_hydrolase-like"/>
</dbReference>
<feature type="signal peptide" evidence="3">
    <location>
        <begin position="1"/>
        <end position="21"/>
    </location>
</feature>
<dbReference type="PRINTS" id="PR00412">
    <property type="entry name" value="EPOXHYDRLASE"/>
</dbReference>
<reference evidence="5" key="1">
    <citation type="submission" date="2019-10" db="EMBL/GenBank/DDBJ databases">
        <authorList>
            <consortium name="DOE Joint Genome Institute"/>
            <person name="Kuo A."/>
            <person name="Miyauchi S."/>
            <person name="Kiss E."/>
            <person name="Drula E."/>
            <person name="Kohler A."/>
            <person name="Sanchez-Garcia M."/>
            <person name="Andreopoulos B."/>
            <person name="Barry K.W."/>
            <person name="Bonito G."/>
            <person name="Buee M."/>
            <person name="Carver A."/>
            <person name="Chen C."/>
            <person name="Cichocki N."/>
            <person name="Clum A."/>
            <person name="Culley D."/>
            <person name="Crous P.W."/>
            <person name="Fauchery L."/>
            <person name="Girlanda M."/>
            <person name="Hayes R."/>
            <person name="Keri Z."/>
            <person name="LaButti K."/>
            <person name="Lipzen A."/>
            <person name="Lombard V."/>
            <person name="Magnuson J."/>
            <person name="Maillard F."/>
            <person name="Morin E."/>
            <person name="Murat C."/>
            <person name="Nolan M."/>
            <person name="Ohm R."/>
            <person name="Pangilinan J."/>
            <person name="Pereira M."/>
            <person name="Perotto S."/>
            <person name="Peter M."/>
            <person name="Riley R."/>
            <person name="Sitrit Y."/>
            <person name="Stielow B."/>
            <person name="Szollosi G."/>
            <person name="Zifcakova L."/>
            <person name="Stursova M."/>
            <person name="Spatafora J.W."/>
            <person name="Tedersoo L."/>
            <person name="Vaario L.-M."/>
            <person name="Yamada A."/>
            <person name="Yan M."/>
            <person name="Wang P."/>
            <person name="Xu J."/>
            <person name="Bruns T."/>
            <person name="Baldrian P."/>
            <person name="Vilgalys R."/>
            <person name="Henrissat B."/>
            <person name="Grigoriev I.V."/>
            <person name="Hibbett D."/>
            <person name="Nagy L.G."/>
            <person name="Martin F.M."/>
        </authorList>
    </citation>
    <scope>NUCLEOTIDE SEQUENCE</scope>
    <source>
        <strain evidence="5">Prilba</strain>
    </source>
</reference>
<gene>
    <name evidence="5" type="ORF">DFH94DRAFT_718283</name>
</gene>
<reference evidence="5" key="2">
    <citation type="journal article" date="2020" name="Nat. Commun.">
        <title>Large-scale genome sequencing of mycorrhizal fungi provides insights into the early evolution of symbiotic traits.</title>
        <authorList>
            <person name="Miyauchi S."/>
            <person name="Kiss E."/>
            <person name="Kuo A."/>
            <person name="Drula E."/>
            <person name="Kohler A."/>
            <person name="Sanchez-Garcia M."/>
            <person name="Morin E."/>
            <person name="Andreopoulos B."/>
            <person name="Barry K.W."/>
            <person name="Bonito G."/>
            <person name="Buee M."/>
            <person name="Carver A."/>
            <person name="Chen C."/>
            <person name="Cichocki N."/>
            <person name="Clum A."/>
            <person name="Culley D."/>
            <person name="Crous P.W."/>
            <person name="Fauchery L."/>
            <person name="Girlanda M."/>
            <person name="Hayes R.D."/>
            <person name="Keri Z."/>
            <person name="LaButti K."/>
            <person name="Lipzen A."/>
            <person name="Lombard V."/>
            <person name="Magnuson J."/>
            <person name="Maillard F."/>
            <person name="Murat C."/>
            <person name="Nolan M."/>
            <person name="Ohm R.A."/>
            <person name="Pangilinan J."/>
            <person name="Pereira M.F."/>
            <person name="Perotto S."/>
            <person name="Peter M."/>
            <person name="Pfister S."/>
            <person name="Riley R."/>
            <person name="Sitrit Y."/>
            <person name="Stielow J.B."/>
            <person name="Szollosi G."/>
            <person name="Zifcakova L."/>
            <person name="Stursova M."/>
            <person name="Spatafora J.W."/>
            <person name="Tedersoo L."/>
            <person name="Vaario L.M."/>
            <person name="Yamada A."/>
            <person name="Yan M."/>
            <person name="Wang P."/>
            <person name="Xu J."/>
            <person name="Bruns T."/>
            <person name="Baldrian P."/>
            <person name="Vilgalys R."/>
            <person name="Dunand C."/>
            <person name="Henrissat B."/>
            <person name="Grigoriev I.V."/>
            <person name="Hibbett D."/>
            <person name="Nagy L.G."/>
            <person name="Martin F.M."/>
        </authorList>
    </citation>
    <scope>NUCLEOTIDE SEQUENCE</scope>
    <source>
        <strain evidence="5">Prilba</strain>
    </source>
</reference>
<evidence type="ECO:0000256" key="2">
    <source>
        <dbReference type="ARBA" id="ARBA00038334"/>
    </source>
</evidence>
<feature type="chain" id="PRO_5040492264" evidence="3">
    <location>
        <begin position="22"/>
        <end position="358"/>
    </location>
</feature>
<accession>A0A9P5N364</accession>
<name>A0A9P5N364_9AGAM</name>
<dbReference type="PANTHER" id="PTHR43329">
    <property type="entry name" value="EPOXIDE HYDROLASE"/>
    <property type="match status" value="1"/>
</dbReference>
<evidence type="ECO:0000256" key="3">
    <source>
        <dbReference type="SAM" id="SignalP"/>
    </source>
</evidence>
<dbReference type="GO" id="GO:0016787">
    <property type="term" value="F:hydrolase activity"/>
    <property type="evidence" value="ECO:0007669"/>
    <property type="project" value="UniProtKB-KW"/>
</dbReference>
<comment type="caution">
    <text evidence="5">The sequence shown here is derived from an EMBL/GenBank/DDBJ whole genome shotgun (WGS) entry which is preliminary data.</text>
</comment>
<proteinExistence type="inferred from homology"/>
<evidence type="ECO:0000259" key="4">
    <source>
        <dbReference type="Pfam" id="PF00561"/>
    </source>
</evidence>
<dbReference type="InterPro" id="IPR000073">
    <property type="entry name" value="AB_hydrolase_1"/>
</dbReference>
<dbReference type="OrthoDB" id="408373at2759"/>
<evidence type="ECO:0000313" key="5">
    <source>
        <dbReference type="EMBL" id="KAF8485097.1"/>
    </source>
</evidence>
<keyword evidence="1" id="KW-0378">Hydrolase</keyword>
<dbReference type="SUPFAM" id="SSF53474">
    <property type="entry name" value="alpha/beta-Hydrolases"/>
    <property type="match status" value="1"/>
</dbReference>
<dbReference type="InterPro" id="IPR029058">
    <property type="entry name" value="AB_hydrolase_fold"/>
</dbReference>
<dbReference type="AlphaFoldDB" id="A0A9P5N364"/>
<sequence length="358" mass="39410">MRYFLLLATSLLPILASSARGAESAFDPYAFQQQVAICPGINRAENKTVDLHLEYVDVGNQYAERTIVFLHGWPSLWASWKYQIDEFKSDYRLIVPSIRGYGASTHPGDVQTSGSMPDLVGDLMCVLGHAGVSQAVAIGHDWGSALAYEAARERPDVFTAVVGISVPYAAAAGPYVPISALVPTFPHFAYQVYFGDETSTAIAELSTDIRRTLRATLRTVASPPPPDFLLSNSSYLAAWQNVSTIPPIPFFGPGEEDYWVEQYSIQEFNYNLELYTNPNRLAAYTFANGQGNETIPRPALSILPEQDPVADWVDVATLLKSASLLPKLTQTTLPSAHWAQLELPEQVNSLIRNFLSTF</sequence>
<dbReference type="Proteomes" id="UP000759537">
    <property type="component" value="Unassembled WGS sequence"/>
</dbReference>
<feature type="domain" description="AB hydrolase-1" evidence="4">
    <location>
        <begin position="66"/>
        <end position="342"/>
    </location>
</feature>
<protein>
    <submittedName>
        <fullName evidence="5">Alpha/beta-hydrolase</fullName>
    </submittedName>
</protein>
<keyword evidence="6" id="KW-1185">Reference proteome</keyword>